<name>A0A1H2R5L9_9BACI</name>
<evidence type="ECO:0000313" key="3">
    <source>
        <dbReference type="Proteomes" id="UP000199488"/>
    </source>
</evidence>
<dbReference type="SUPFAM" id="SSF110857">
    <property type="entry name" value="Gamma-glutamyl cyclotransferase-like"/>
    <property type="match status" value="1"/>
</dbReference>
<proteinExistence type="predicted"/>
<dbReference type="Gene3D" id="3.10.490.10">
    <property type="entry name" value="Gamma-glutamyl cyclotransferase-like"/>
    <property type="match status" value="1"/>
</dbReference>
<accession>A0A1H2R5L9</accession>
<dbReference type="STRING" id="1122204.SAMN05421781_0606"/>
<dbReference type="OrthoDB" id="8538589at2"/>
<sequence length="131" mass="15087">MQTVFVYGTLLRKLNNYHYIENSVYKTEQGKVKGFLYNTGPYPAVVIDRNGMNVVGEWVHVDDGAMSVLDWLEQYEQPGQVNEYERVWVKDAEGEREGWIYTYSLLQAERYPLIPSGSWCEHLLSSGEGQG</sequence>
<organism evidence="2 3">
    <name type="scientific">Marinococcus luteus</name>
    <dbReference type="NCBI Taxonomy" id="1122204"/>
    <lineage>
        <taxon>Bacteria</taxon>
        <taxon>Bacillati</taxon>
        <taxon>Bacillota</taxon>
        <taxon>Bacilli</taxon>
        <taxon>Bacillales</taxon>
        <taxon>Bacillaceae</taxon>
        <taxon>Marinococcus</taxon>
    </lineage>
</organism>
<dbReference type="Pfam" id="PF06094">
    <property type="entry name" value="GGACT"/>
    <property type="match status" value="1"/>
</dbReference>
<dbReference type="InterPro" id="IPR036568">
    <property type="entry name" value="GGCT-like_sf"/>
</dbReference>
<protein>
    <submittedName>
        <fullName evidence="2">Uncharacterized conserved protein YtfP, gamma-glutamylcyclotransferase (GGCT)/AIG2-like family</fullName>
    </submittedName>
</protein>
<keyword evidence="3" id="KW-1185">Reference proteome</keyword>
<dbReference type="CDD" id="cd06661">
    <property type="entry name" value="GGCT_like"/>
    <property type="match status" value="1"/>
</dbReference>
<dbReference type="AlphaFoldDB" id="A0A1H2R5L9"/>
<dbReference type="Proteomes" id="UP000199488">
    <property type="component" value="Unassembled WGS sequence"/>
</dbReference>
<dbReference type="InterPro" id="IPR009288">
    <property type="entry name" value="AIG2-like_dom"/>
</dbReference>
<feature type="domain" description="Gamma-glutamylcyclotransferase AIG2-like" evidence="1">
    <location>
        <begin position="4"/>
        <end position="120"/>
    </location>
</feature>
<dbReference type="GO" id="GO:0016740">
    <property type="term" value="F:transferase activity"/>
    <property type="evidence" value="ECO:0007669"/>
    <property type="project" value="UniProtKB-KW"/>
</dbReference>
<dbReference type="InterPro" id="IPR013024">
    <property type="entry name" value="GGCT-like"/>
</dbReference>
<keyword evidence="2" id="KW-0808">Transferase</keyword>
<reference evidence="2 3" key="1">
    <citation type="submission" date="2016-10" db="EMBL/GenBank/DDBJ databases">
        <authorList>
            <person name="de Groot N.N."/>
        </authorList>
    </citation>
    <scope>NUCLEOTIDE SEQUENCE [LARGE SCALE GENOMIC DNA]</scope>
    <source>
        <strain evidence="2 3">DSM 23126</strain>
    </source>
</reference>
<evidence type="ECO:0000313" key="2">
    <source>
        <dbReference type="EMBL" id="SDW14697.1"/>
    </source>
</evidence>
<evidence type="ECO:0000259" key="1">
    <source>
        <dbReference type="Pfam" id="PF06094"/>
    </source>
</evidence>
<dbReference type="RefSeq" id="WP_091610969.1">
    <property type="nucleotide sequence ID" value="NZ_FNNC01000001.1"/>
</dbReference>
<dbReference type="EMBL" id="FNNC01000001">
    <property type="protein sequence ID" value="SDW14697.1"/>
    <property type="molecule type" value="Genomic_DNA"/>
</dbReference>
<gene>
    <name evidence="2" type="ORF">SAMN05421781_0606</name>
</gene>